<dbReference type="Gene3D" id="2.170.270.10">
    <property type="entry name" value="SET domain"/>
    <property type="match status" value="1"/>
</dbReference>
<dbReference type="GO" id="GO:0005654">
    <property type="term" value="C:nucleoplasm"/>
    <property type="evidence" value="ECO:0007669"/>
    <property type="project" value="TreeGrafter"/>
</dbReference>
<dbReference type="PROSITE" id="PS50157">
    <property type="entry name" value="ZINC_FINGER_C2H2_2"/>
    <property type="match status" value="10"/>
</dbReference>
<keyword evidence="2" id="KW-0479">Metal-binding</keyword>
<feature type="domain" description="C2H2-type" evidence="12">
    <location>
        <begin position="415"/>
        <end position="442"/>
    </location>
</feature>
<evidence type="ECO:0000259" key="12">
    <source>
        <dbReference type="PROSITE" id="PS50157"/>
    </source>
</evidence>
<keyword evidence="5" id="KW-0862">Zinc</keyword>
<comment type="subcellular location">
    <subcellularLocation>
        <location evidence="1">Nucleus</location>
    </subcellularLocation>
</comment>
<feature type="region of interest" description="Disordered" evidence="11">
    <location>
        <begin position="635"/>
        <end position="675"/>
    </location>
</feature>
<dbReference type="PROSITE" id="PS00028">
    <property type="entry name" value="ZINC_FINGER_C2H2_1"/>
    <property type="match status" value="10"/>
</dbReference>
<evidence type="ECO:0000256" key="5">
    <source>
        <dbReference type="ARBA" id="ARBA00022833"/>
    </source>
</evidence>
<dbReference type="Proteomes" id="UP000694621">
    <property type="component" value="Unplaced"/>
</dbReference>
<evidence type="ECO:0000256" key="10">
    <source>
        <dbReference type="PROSITE-ProRule" id="PRU00042"/>
    </source>
</evidence>
<reference evidence="14" key="1">
    <citation type="submission" date="2025-08" db="UniProtKB">
        <authorList>
            <consortium name="Ensembl"/>
        </authorList>
    </citation>
    <scope>IDENTIFICATION</scope>
</reference>
<dbReference type="InterPro" id="IPR036236">
    <property type="entry name" value="Znf_C2H2_sf"/>
</dbReference>
<evidence type="ECO:0000256" key="1">
    <source>
        <dbReference type="ARBA" id="ARBA00004123"/>
    </source>
</evidence>
<keyword evidence="3" id="KW-0677">Repeat</keyword>
<dbReference type="GeneID" id="103029472"/>
<dbReference type="FunFam" id="3.30.160.60:FF:001270">
    <property type="entry name" value="zinc finger protein 583 isoform X1"/>
    <property type="match status" value="1"/>
</dbReference>
<feature type="domain" description="C2H2-type" evidence="12">
    <location>
        <begin position="359"/>
        <end position="386"/>
    </location>
</feature>
<dbReference type="GO" id="GO:0008270">
    <property type="term" value="F:zinc ion binding"/>
    <property type="evidence" value="ECO:0007669"/>
    <property type="project" value="UniProtKB-KW"/>
</dbReference>
<keyword evidence="8" id="KW-0804">Transcription</keyword>
<dbReference type="InterPro" id="IPR046341">
    <property type="entry name" value="SET_dom_sf"/>
</dbReference>
<keyword evidence="7" id="KW-0238">DNA-binding</keyword>
<dbReference type="Pfam" id="PF21549">
    <property type="entry name" value="PRDM2_PR"/>
    <property type="match status" value="1"/>
</dbReference>
<dbReference type="FunFam" id="3.30.160.60:FF:000849">
    <property type="entry name" value="Zinc finger protein 408"/>
    <property type="match status" value="2"/>
</dbReference>
<dbReference type="Gene3D" id="3.30.160.60">
    <property type="entry name" value="Classic Zinc Finger"/>
    <property type="match status" value="10"/>
</dbReference>
<dbReference type="SMART" id="SM00355">
    <property type="entry name" value="ZnF_C2H2"/>
    <property type="match status" value="10"/>
</dbReference>
<dbReference type="FunFam" id="3.30.160.60:FF:001723">
    <property type="entry name" value="Zinc finger protein 408"/>
    <property type="match status" value="1"/>
</dbReference>
<protein>
    <submittedName>
        <fullName evidence="14">Zinc finger protein 408</fullName>
    </submittedName>
</protein>
<sequence>MASGIRNEGFLKNVKESFHSLLRLVPRGLTLGPSLAKDGQMGLWWVGQTLAKGTLLGLEEPENVPHGGKIEKGHNMEACQKMDQGQTDRAFWIRFACNSATEEERNVLVHKVDGKLCLRTCKDLSPGTELLVWPEQNNDLSQTVKLEKPCKESTPCGLTEDKTTCPGPMEQDSKRECEESVVKDPTDNSEEAQKTTHPNIQRKRPLISSVKNNPVRSSQTVETGNLGQTALDDKTDNDQQEAEDKSSPGVLCSIRESNSQEQLKGAERASPRLAAKPRKVHSLSRCMHRRQQAKLTNAASACVDKKMLTTETSTGSGSALGEKILTENSNSDEKQSGLVWIEKEGSPELLGFSPRERNYKCDLCAKSFFQLCHLKKHKFTHSELKPYACTECDKTYSSQESYRAHLLMHRGQRPFKCQQCDRSYGLKRDLKEHQVLHTGEKPFVCDVCGKAFARRPSLRIHKEIHRAKEADYQAPKIKCTKCGKELANRSSLRNHMRLHTGERPYVCSDCGKSFRQRGNLQSHLRIHTGEKPYRCKHCDQSFSQVPELRRHLISHTGEAYLCPVCGKALRDPHTLRAHERLHTGERPYKCEQCGKGYTLATKLRRHMKSHLDEKPHKCETCGTRFTLMQSLQRHLQSHQKRTKKGHAAPARGRPKKMTPKKRGGQSGHCQGKKKKEEEEGVVYVQALAENCREGAEVFEEGPEQIELSEDIVEIVVSNGSNKCIMVQELEANAKCIVLREDEENKKCIIVQEQINNNSTLVIMQDHDDPNSVAETVEIDSATQD</sequence>
<dbReference type="PANTHER" id="PTHR24399:SF23">
    <property type="entry name" value="C2H2-TYPE DOMAIN-CONTAINING PROTEIN"/>
    <property type="match status" value="1"/>
</dbReference>
<keyword evidence="4 10" id="KW-0863">Zinc-finger</keyword>
<dbReference type="PROSITE" id="PS50280">
    <property type="entry name" value="SET"/>
    <property type="match status" value="1"/>
</dbReference>
<dbReference type="InterPro" id="IPR013087">
    <property type="entry name" value="Znf_C2H2_type"/>
</dbReference>
<dbReference type="Ensembl" id="ENSAMXT00005004413.1">
    <property type="protein sequence ID" value="ENSAMXP00005003867.1"/>
    <property type="gene ID" value="ENSAMXG00005002417.1"/>
</dbReference>
<feature type="domain" description="C2H2-type" evidence="12">
    <location>
        <begin position="560"/>
        <end position="587"/>
    </location>
</feature>
<feature type="domain" description="C2H2-type" evidence="12">
    <location>
        <begin position="533"/>
        <end position="560"/>
    </location>
</feature>
<organism evidence="14 15">
    <name type="scientific">Astyanax mexicanus</name>
    <name type="common">Blind cave fish</name>
    <name type="synonym">Astyanax fasciatus mexicanus</name>
    <dbReference type="NCBI Taxonomy" id="7994"/>
    <lineage>
        <taxon>Eukaryota</taxon>
        <taxon>Metazoa</taxon>
        <taxon>Chordata</taxon>
        <taxon>Craniata</taxon>
        <taxon>Vertebrata</taxon>
        <taxon>Euteleostomi</taxon>
        <taxon>Actinopterygii</taxon>
        <taxon>Neopterygii</taxon>
        <taxon>Teleostei</taxon>
        <taxon>Ostariophysi</taxon>
        <taxon>Characiformes</taxon>
        <taxon>Characoidei</taxon>
        <taxon>Acestrorhamphidae</taxon>
        <taxon>Acestrorhamphinae</taxon>
        <taxon>Astyanax</taxon>
    </lineage>
</organism>
<evidence type="ECO:0000256" key="6">
    <source>
        <dbReference type="ARBA" id="ARBA00023015"/>
    </source>
</evidence>
<feature type="domain" description="C2H2-type" evidence="12">
    <location>
        <begin position="477"/>
        <end position="504"/>
    </location>
</feature>
<evidence type="ECO:0000256" key="7">
    <source>
        <dbReference type="ARBA" id="ARBA00023125"/>
    </source>
</evidence>
<keyword evidence="6" id="KW-0805">Transcription regulation</keyword>
<evidence type="ECO:0000256" key="3">
    <source>
        <dbReference type="ARBA" id="ARBA00022737"/>
    </source>
</evidence>
<evidence type="ECO:0000256" key="2">
    <source>
        <dbReference type="ARBA" id="ARBA00022723"/>
    </source>
</evidence>
<evidence type="ECO:0000313" key="15">
    <source>
        <dbReference type="Proteomes" id="UP000694621"/>
    </source>
</evidence>
<feature type="compositionally biased region" description="Basic and acidic residues" evidence="11">
    <location>
        <begin position="171"/>
        <end position="194"/>
    </location>
</feature>
<dbReference type="FunFam" id="3.30.160.60:FF:001616">
    <property type="entry name" value="zinc finger protein 408 isoform X2"/>
    <property type="match status" value="1"/>
</dbReference>
<feature type="compositionally biased region" description="Basic and acidic residues" evidence="11">
    <location>
        <begin position="231"/>
        <end position="246"/>
    </location>
</feature>
<dbReference type="InterPro" id="IPR001214">
    <property type="entry name" value="SET_dom"/>
</dbReference>
<feature type="compositionally biased region" description="Polar residues" evidence="11">
    <location>
        <begin position="209"/>
        <end position="228"/>
    </location>
</feature>
<feature type="domain" description="C2H2-type" evidence="12">
    <location>
        <begin position="616"/>
        <end position="643"/>
    </location>
</feature>
<dbReference type="FunFam" id="3.30.160.60:FF:001253">
    <property type="entry name" value="Zinc finger protein 408"/>
    <property type="match status" value="1"/>
</dbReference>
<feature type="compositionally biased region" description="Basic residues" evidence="11">
    <location>
        <begin position="635"/>
        <end position="663"/>
    </location>
</feature>
<name>A0A8B9GXD8_ASTMX</name>
<gene>
    <name evidence="14" type="primary">znf408</name>
</gene>
<evidence type="ECO:0000256" key="8">
    <source>
        <dbReference type="ARBA" id="ARBA00023163"/>
    </source>
</evidence>
<dbReference type="SUPFAM" id="SSF57667">
    <property type="entry name" value="beta-beta-alpha zinc fingers"/>
    <property type="match status" value="5"/>
</dbReference>
<feature type="compositionally biased region" description="Basic residues" evidence="11">
    <location>
        <begin position="275"/>
        <end position="289"/>
    </location>
</feature>
<evidence type="ECO:0000256" key="4">
    <source>
        <dbReference type="ARBA" id="ARBA00022771"/>
    </source>
</evidence>
<dbReference type="KEGG" id="amex:103029472"/>
<evidence type="ECO:0000256" key="9">
    <source>
        <dbReference type="ARBA" id="ARBA00023242"/>
    </source>
</evidence>
<feature type="domain" description="C2H2-type" evidence="12">
    <location>
        <begin position="387"/>
        <end position="414"/>
    </location>
</feature>
<feature type="domain" description="C2H2-type" evidence="12">
    <location>
        <begin position="588"/>
        <end position="615"/>
    </location>
</feature>
<proteinExistence type="predicted"/>
<keyword evidence="9" id="KW-0539">Nucleus</keyword>
<dbReference type="FunFam" id="3.30.160.60:FF:001136">
    <property type="entry name" value="Zinc finger protein 408"/>
    <property type="match status" value="1"/>
</dbReference>
<evidence type="ECO:0000259" key="13">
    <source>
        <dbReference type="PROSITE" id="PS50280"/>
    </source>
</evidence>
<dbReference type="FunFam" id="3.30.160.60:FF:000446">
    <property type="entry name" value="Zinc finger protein"/>
    <property type="match status" value="1"/>
</dbReference>
<dbReference type="GO" id="GO:0000978">
    <property type="term" value="F:RNA polymerase II cis-regulatory region sequence-specific DNA binding"/>
    <property type="evidence" value="ECO:0007669"/>
    <property type="project" value="TreeGrafter"/>
</dbReference>
<evidence type="ECO:0000313" key="14">
    <source>
        <dbReference type="Ensembl" id="ENSAMXP00005003867.1"/>
    </source>
</evidence>
<feature type="domain" description="SET" evidence="13">
    <location>
        <begin position="27"/>
        <end position="135"/>
    </location>
</feature>
<evidence type="ECO:0000256" key="11">
    <source>
        <dbReference type="SAM" id="MobiDB-lite"/>
    </source>
</evidence>
<dbReference type="GO" id="GO:0001227">
    <property type="term" value="F:DNA-binding transcription repressor activity, RNA polymerase II-specific"/>
    <property type="evidence" value="ECO:0007669"/>
    <property type="project" value="TreeGrafter"/>
</dbReference>
<feature type="domain" description="C2H2-type" evidence="12">
    <location>
        <begin position="443"/>
        <end position="470"/>
    </location>
</feature>
<accession>A0A8B9GXD8</accession>
<feature type="region of interest" description="Disordered" evidence="11">
    <location>
        <begin position="151"/>
        <end position="289"/>
    </location>
</feature>
<dbReference type="AlphaFoldDB" id="A0A8B9GXD8"/>
<dbReference type="PANTHER" id="PTHR24399">
    <property type="entry name" value="ZINC FINGER AND BTB DOMAIN-CONTAINING"/>
    <property type="match status" value="1"/>
</dbReference>
<feature type="domain" description="C2H2-type" evidence="12">
    <location>
        <begin position="505"/>
        <end position="532"/>
    </location>
</feature>
<dbReference type="Pfam" id="PF00096">
    <property type="entry name" value="zf-C2H2"/>
    <property type="match status" value="7"/>
</dbReference>